<accession>A0ABT6XQL5</accession>
<comment type="caution">
    <text evidence="2">The sequence shown here is derived from an EMBL/GenBank/DDBJ whole genome shotgun (WGS) entry which is preliminary data.</text>
</comment>
<dbReference type="Proteomes" id="UP001230035">
    <property type="component" value="Unassembled WGS sequence"/>
</dbReference>
<proteinExistence type="predicted"/>
<keyword evidence="1" id="KW-0812">Transmembrane</keyword>
<dbReference type="RefSeq" id="WP_283238952.1">
    <property type="nucleotide sequence ID" value="NZ_JASGBP010000003.1"/>
</dbReference>
<protein>
    <submittedName>
        <fullName evidence="2">Uncharacterized protein</fullName>
    </submittedName>
</protein>
<evidence type="ECO:0000313" key="3">
    <source>
        <dbReference type="Proteomes" id="UP001230035"/>
    </source>
</evidence>
<evidence type="ECO:0000313" key="2">
    <source>
        <dbReference type="EMBL" id="MDI9257272.1"/>
    </source>
</evidence>
<feature type="transmembrane region" description="Helical" evidence="1">
    <location>
        <begin position="63"/>
        <end position="84"/>
    </location>
</feature>
<evidence type="ECO:0000256" key="1">
    <source>
        <dbReference type="SAM" id="Phobius"/>
    </source>
</evidence>
<feature type="transmembrane region" description="Helical" evidence="1">
    <location>
        <begin position="135"/>
        <end position="156"/>
    </location>
</feature>
<gene>
    <name evidence="2" type="ORF">QHT84_07575</name>
</gene>
<feature type="transmembrane region" description="Helical" evidence="1">
    <location>
        <begin position="36"/>
        <end position="57"/>
    </location>
</feature>
<reference evidence="2 3" key="1">
    <citation type="submission" date="2023-05" db="EMBL/GenBank/DDBJ databases">
        <title>Flavobacterium sedimenti sp. nov., isolated from the sediment.</title>
        <authorList>
            <person name="Wu N."/>
        </authorList>
    </citation>
    <scope>NUCLEOTIDE SEQUENCE [LARGE SCALE GENOMIC DNA]</scope>
    <source>
        <strain evidence="2 3">YZ-48</strain>
    </source>
</reference>
<organism evidence="2 3">
    <name type="scientific">Flavobacterium sedimenticola</name>
    <dbReference type="NCBI Taxonomy" id="3043286"/>
    <lineage>
        <taxon>Bacteria</taxon>
        <taxon>Pseudomonadati</taxon>
        <taxon>Bacteroidota</taxon>
        <taxon>Flavobacteriia</taxon>
        <taxon>Flavobacteriales</taxon>
        <taxon>Flavobacteriaceae</taxon>
        <taxon>Flavobacterium</taxon>
    </lineage>
</organism>
<sequence length="159" mass="18745">MSNTETKENINISQISIERHKRVWEALFYAHQRMDILIITISGAGIYVSLEAMKYFHEKNIEILPSLKIGSIFFVVSIIFNFIAQKLSSKVHFYDYQIYDIEVTCEVKCIDSNEYKKILKKLNKKSKRTDKENKAFNRLSIVSMFLGLIYLIYFFVTTF</sequence>
<keyword evidence="1" id="KW-1133">Transmembrane helix</keyword>
<dbReference type="EMBL" id="JASGBP010000003">
    <property type="protein sequence ID" value="MDI9257272.1"/>
    <property type="molecule type" value="Genomic_DNA"/>
</dbReference>
<name>A0ABT6XQL5_9FLAO</name>
<keyword evidence="1" id="KW-0472">Membrane</keyword>
<keyword evidence="3" id="KW-1185">Reference proteome</keyword>